<feature type="region of interest" description="Disordered" evidence="1">
    <location>
        <begin position="571"/>
        <end position="656"/>
    </location>
</feature>
<feature type="compositionally biased region" description="Basic and acidic residues" evidence="1">
    <location>
        <begin position="739"/>
        <end position="755"/>
    </location>
</feature>
<reference evidence="4" key="1">
    <citation type="journal article" date="2020" name="Stud. Mycol.">
        <title>101 Dothideomycetes genomes: a test case for predicting lifestyles and emergence of pathogens.</title>
        <authorList>
            <person name="Haridas S."/>
            <person name="Albert R."/>
            <person name="Binder M."/>
            <person name="Bloem J."/>
            <person name="Labutti K."/>
            <person name="Salamov A."/>
            <person name="Andreopoulos B."/>
            <person name="Baker S."/>
            <person name="Barry K."/>
            <person name="Bills G."/>
            <person name="Bluhm B."/>
            <person name="Cannon C."/>
            <person name="Castanera R."/>
            <person name="Culley D."/>
            <person name="Daum C."/>
            <person name="Ezra D."/>
            <person name="Gonzalez J."/>
            <person name="Henrissat B."/>
            <person name="Kuo A."/>
            <person name="Liang C."/>
            <person name="Lipzen A."/>
            <person name="Lutzoni F."/>
            <person name="Magnuson J."/>
            <person name="Mondo S."/>
            <person name="Nolan M."/>
            <person name="Ohm R."/>
            <person name="Pangilinan J."/>
            <person name="Park H.-J."/>
            <person name="Ramirez L."/>
            <person name="Alfaro M."/>
            <person name="Sun H."/>
            <person name="Tritt A."/>
            <person name="Yoshinaga Y."/>
            <person name="Zwiers L.-H."/>
            <person name="Turgeon B."/>
            <person name="Goodwin S."/>
            <person name="Spatafora J."/>
            <person name="Crous P."/>
            <person name="Grigoriev I."/>
        </authorList>
    </citation>
    <scope>NUCLEOTIDE SEQUENCE</scope>
    <source>
        <strain evidence="4">CBS 113979</strain>
    </source>
</reference>
<name>A0A6G1GMP5_9PEZI</name>
<feature type="compositionally biased region" description="Low complexity" evidence="1">
    <location>
        <begin position="584"/>
        <end position="596"/>
    </location>
</feature>
<dbReference type="Proteomes" id="UP000800041">
    <property type="component" value="Unassembled WGS sequence"/>
</dbReference>
<evidence type="ECO:0000256" key="1">
    <source>
        <dbReference type="SAM" id="MobiDB-lite"/>
    </source>
</evidence>
<feature type="compositionally biased region" description="Polar residues" evidence="1">
    <location>
        <begin position="309"/>
        <end position="318"/>
    </location>
</feature>
<dbReference type="EMBL" id="ML977186">
    <property type="protein sequence ID" value="KAF1982233.1"/>
    <property type="molecule type" value="Genomic_DNA"/>
</dbReference>
<feature type="compositionally biased region" description="Basic and acidic residues" evidence="1">
    <location>
        <begin position="319"/>
        <end position="329"/>
    </location>
</feature>
<evidence type="ECO:0000259" key="3">
    <source>
        <dbReference type="Pfam" id="PF25130"/>
    </source>
</evidence>
<dbReference type="PANTHER" id="PTHR42078">
    <property type="entry name" value="GLUCAN 1, 4-ALPHA-GLUCOSIDASE"/>
    <property type="match status" value="1"/>
</dbReference>
<feature type="compositionally biased region" description="Polar residues" evidence="1">
    <location>
        <begin position="610"/>
        <end position="631"/>
    </location>
</feature>
<keyword evidence="2" id="KW-1133">Transmembrane helix</keyword>
<feature type="compositionally biased region" description="Polar residues" evidence="1">
    <location>
        <begin position="1"/>
        <end position="14"/>
    </location>
</feature>
<proteinExistence type="predicted"/>
<feature type="region of interest" description="Disordered" evidence="1">
    <location>
        <begin position="267"/>
        <end position="329"/>
    </location>
</feature>
<feature type="region of interest" description="Disordered" evidence="1">
    <location>
        <begin position="1"/>
        <end position="153"/>
    </location>
</feature>
<feature type="compositionally biased region" description="Polar residues" evidence="1">
    <location>
        <begin position="71"/>
        <end position="83"/>
    </location>
</feature>
<feature type="region of interest" description="Disordered" evidence="1">
    <location>
        <begin position="714"/>
        <end position="764"/>
    </location>
</feature>
<keyword evidence="2" id="KW-0472">Membrane</keyword>
<feature type="region of interest" description="Disordered" evidence="1">
    <location>
        <begin position="228"/>
        <end position="252"/>
    </location>
</feature>
<organism evidence="4 5">
    <name type="scientific">Aulographum hederae CBS 113979</name>
    <dbReference type="NCBI Taxonomy" id="1176131"/>
    <lineage>
        <taxon>Eukaryota</taxon>
        <taxon>Fungi</taxon>
        <taxon>Dikarya</taxon>
        <taxon>Ascomycota</taxon>
        <taxon>Pezizomycotina</taxon>
        <taxon>Dothideomycetes</taxon>
        <taxon>Pleosporomycetidae</taxon>
        <taxon>Aulographales</taxon>
        <taxon>Aulographaceae</taxon>
    </lineage>
</organism>
<feature type="compositionally biased region" description="Polar residues" evidence="1">
    <location>
        <begin position="106"/>
        <end position="137"/>
    </location>
</feature>
<feature type="transmembrane region" description="Helical" evidence="2">
    <location>
        <begin position="337"/>
        <end position="361"/>
    </location>
</feature>
<feature type="domain" description="DUF7820" evidence="3">
    <location>
        <begin position="382"/>
        <end position="762"/>
    </location>
</feature>
<dbReference type="Pfam" id="PF25130">
    <property type="entry name" value="DUF7820"/>
    <property type="match status" value="1"/>
</dbReference>
<gene>
    <name evidence="4" type="ORF">K402DRAFT_407744</name>
</gene>
<keyword evidence="5" id="KW-1185">Reference proteome</keyword>
<dbReference type="AlphaFoldDB" id="A0A6G1GMP5"/>
<keyword evidence="2" id="KW-0812">Transmembrane</keyword>
<protein>
    <recommendedName>
        <fullName evidence="3">DUF7820 domain-containing protein</fullName>
    </recommendedName>
</protein>
<sequence>MPANNGSAHSQNPNVFDDEFAVETPTDMIPVADGLRHGSSAGQGGQAQGQDDDTSTRTSTSTTQVTPTNSAQDSNASGLQPRNSIAKRDAGRNSFTMANDGARNSVLGTGQSTSQEQTSYQPPQNPQRPISTVSSYAPTDRAQSPLPAGPSHPYGMYPQATAIPRSLSVATSHVSHNSSAAYTSNRPTHPYAMYQQNVVDDDEAEAVRPTAQPIPVGFPGHTTDYHRQIGPDGEEQDIVGPDGHTEQLPPYSRYPEGAAKIVAEDATPEPLPNNVPAANSNPSRQDIPSTISQSSSQATPTSSAGLLPTHSSPPNTSNVEERPWNEKSWKEKRNSKVMFGLVPCWAMVLGIILIMVIGAVLGGVIGGAVTKDAIDRSIVTVTASLYDATPIATPSSLPTMPIGNFALPAVVSGGQQEQQPGCLANASQKKAWDCRIIGPPLRLDVTPSGTNSNNSPMVVVSLQSIDPSMNFSYGMQPPVITPQRLMLVSDLDEPTRGPAYHFQATYDKVVLVSDDNFEAGNVFNQRDVDLSSSVKFGHRFQVEIGAKPWMCFWNSTFLEGFIYMQQPNSGTPFSSDAPTTTIPSGSVPTSASSSYDGDGDDDDEEEDTQVAASTSNPNGGLNFPTTATSNPFGYGTPAAQIMSPGSFQRRDAPSPTSKLPLFPYVVKLEERRVPSPTAKPYCQQMQYMNDFQLQPFPGPANVNRIEIEELDPSPADFASAMPSGSSDGGHGRVKKVRVRREGRDMQMERRDDPADSCHCQWMNT</sequence>
<feature type="compositionally biased region" description="Polar residues" evidence="1">
    <location>
        <begin position="571"/>
        <end position="583"/>
    </location>
</feature>
<evidence type="ECO:0000256" key="2">
    <source>
        <dbReference type="SAM" id="Phobius"/>
    </source>
</evidence>
<feature type="compositionally biased region" description="Low complexity" evidence="1">
    <location>
        <begin position="56"/>
        <end position="70"/>
    </location>
</feature>
<dbReference type="OrthoDB" id="5384459at2759"/>
<dbReference type="PANTHER" id="PTHR42078:SF1">
    <property type="entry name" value="GLUCAN 1, 4-ALPHA-GLUCOSIDASE"/>
    <property type="match status" value="1"/>
</dbReference>
<accession>A0A6G1GMP5</accession>
<evidence type="ECO:0000313" key="5">
    <source>
        <dbReference type="Proteomes" id="UP000800041"/>
    </source>
</evidence>
<feature type="compositionally biased region" description="Low complexity" evidence="1">
    <location>
        <begin position="272"/>
        <end position="304"/>
    </location>
</feature>
<feature type="compositionally biased region" description="Acidic residues" evidence="1">
    <location>
        <begin position="597"/>
        <end position="608"/>
    </location>
</feature>
<dbReference type="InterPro" id="IPR056722">
    <property type="entry name" value="DUF7820"/>
</dbReference>
<evidence type="ECO:0000313" key="4">
    <source>
        <dbReference type="EMBL" id="KAF1982233.1"/>
    </source>
</evidence>